<dbReference type="EMBL" id="CAJNBJ010000002">
    <property type="protein sequence ID" value="CAE6727509.1"/>
    <property type="molecule type" value="Genomic_DNA"/>
</dbReference>
<keyword evidence="2" id="KW-0378">Hydrolase</keyword>
<gene>
    <name evidence="2" type="ORF">NSPZN2_100180</name>
</gene>
<accession>A0ABM8R183</accession>
<dbReference type="SUPFAM" id="SSF56219">
    <property type="entry name" value="DNase I-like"/>
    <property type="match status" value="1"/>
</dbReference>
<dbReference type="Proteomes" id="UP000675880">
    <property type="component" value="Unassembled WGS sequence"/>
</dbReference>
<dbReference type="Gene3D" id="3.60.10.10">
    <property type="entry name" value="Endonuclease/exonuclease/phosphatase"/>
    <property type="match status" value="1"/>
</dbReference>
<reference evidence="2 3" key="1">
    <citation type="submission" date="2021-02" db="EMBL/GenBank/DDBJ databases">
        <authorList>
            <person name="Han P."/>
        </authorList>
    </citation>
    <scope>NUCLEOTIDE SEQUENCE [LARGE SCALE GENOMIC DNA]</scope>
    <source>
        <strain evidence="2">Candidatus Nitrospira sp. ZN2</strain>
    </source>
</reference>
<keyword evidence="2" id="KW-0255">Endonuclease</keyword>
<dbReference type="Pfam" id="PF03372">
    <property type="entry name" value="Exo_endo_phos"/>
    <property type="match status" value="1"/>
</dbReference>
<feature type="domain" description="Endonuclease/exonuclease/phosphatase" evidence="1">
    <location>
        <begin position="6"/>
        <end position="219"/>
    </location>
</feature>
<sequence length="241" mass="26557">MELRVASYNIHRAIGKDGRYEPGRILRVLSEMNADIVALQEIDLKEPGGHQLLPWLAACTGLRAIPGPVRSRGPCQYGNALLTRFPVAGVRHWDLSVGLHEPRGALDVDLRLRGQTMHVVTTHLGLWPRERPVQVERLLKLFAPNRQDLTIFMGDLNEWNVRGKTLRGLSRLFGASSSPATFPARCPILPLDRILIAPAQALLSVAVHDTPLSRLSSDHLPIKADIRFPPGSVPGTRSPVA</sequence>
<keyword evidence="2" id="KW-0540">Nuclease</keyword>
<dbReference type="InterPro" id="IPR036691">
    <property type="entry name" value="Endo/exonu/phosph_ase_sf"/>
</dbReference>
<proteinExistence type="predicted"/>
<name>A0ABM8R183_9BACT</name>
<evidence type="ECO:0000313" key="3">
    <source>
        <dbReference type="Proteomes" id="UP000675880"/>
    </source>
</evidence>
<dbReference type="InterPro" id="IPR051916">
    <property type="entry name" value="GPI-anchor_lipid_remodeler"/>
</dbReference>
<protein>
    <submittedName>
        <fullName evidence="2">Endonuclease</fullName>
    </submittedName>
</protein>
<dbReference type="GO" id="GO:0004519">
    <property type="term" value="F:endonuclease activity"/>
    <property type="evidence" value="ECO:0007669"/>
    <property type="project" value="UniProtKB-KW"/>
</dbReference>
<comment type="caution">
    <text evidence="2">The sequence shown here is derived from an EMBL/GenBank/DDBJ whole genome shotgun (WGS) entry which is preliminary data.</text>
</comment>
<evidence type="ECO:0000259" key="1">
    <source>
        <dbReference type="Pfam" id="PF03372"/>
    </source>
</evidence>
<dbReference type="RefSeq" id="WP_213041549.1">
    <property type="nucleotide sequence ID" value="NZ_CAJNBJ010000002.1"/>
</dbReference>
<dbReference type="InterPro" id="IPR005135">
    <property type="entry name" value="Endo/exonuclease/phosphatase"/>
</dbReference>
<dbReference type="PANTHER" id="PTHR14859:SF15">
    <property type="entry name" value="ENDONUCLEASE_EXONUCLEASE_PHOSPHATASE DOMAIN-CONTAINING PROTEIN"/>
    <property type="match status" value="1"/>
</dbReference>
<keyword evidence="3" id="KW-1185">Reference proteome</keyword>
<evidence type="ECO:0000313" key="2">
    <source>
        <dbReference type="EMBL" id="CAE6727509.1"/>
    </source>
</evidence>
<organism evidence="2 3">
    <name type="scientific">Nitrospira defluvii</name>
    <dbReference type="NCBI Taxonomy" id="330214"/>
    <lineage>
        <taxon>Bacteria</taxon>
        <taxon>Pseudomonadati</taxon>
        <taxon>Nitrospirota</taxon>
        <taxon>Nitrospiria</taxon>
        <taxon>Nitrospirales</taxon>
        <taxon>Nitrospiraceae</taxon>
        <taxon>Nitrospira</taxon>
    </lineage>
</organism>
<dbReference type="PANTHER" id="PTHR14859">
    <property type="entry name" value="CALCOFLUOR WHITE HYPERSENSITIVE PROTEIN PRECURSOR"/>
    <property type="match status" value="1"/>
</dbReference>